<accession>A0A3S2VAT7</accession>
<proteinExistence type="predicted"/>
<keyword evidence="2" id="KW-1185">Reference proteome</keyword>
<organism evidence="1 2">
    <name type="scientific">Streptomyces antnestii</name>
    <dbReference type="NCBI Taxonomy" id="2494256"/>
    <lineage>
        <taxon>Bacteria</taxon>
        <taxon>Bacillati</taxon>
        <taxon>Actinomycetota</taxon>
        <taxon>Actinomycetes</taxon>
        <taxon>Kitasatosporales</taxon>
        <taxon>Streptomycetaceae</taxon>
        <taxon>Streptomyces</taxon>
    </lineage>
</organism>
<reference evidence="1 2" key="1">
    <citation type="submission" date="2019-01" db="EMBL/GenBank/DDBJ databases">
        <title>Genome sequences of Streptomyces and Rhizobium isolates collected from root and soil.</title>
        <authorList>
            <person name="Chhettri S."/>
            <person name="Sevigny J.L."/>
            <person name="Sen A."/>
            <person name="Ennis N."/>
            <person name="Tisa L."/>
        </authorList>
    </citation>
    <scope>NUCLEOTIDE SEQUENCE [LARGE SCALE GENOMIC DNA]</scope>
    <source>
        <strain evidence="1 2">San01</strain>
    </source>
</reference>
<name>A0A3S2VAT7_9ACTN</name>
<dbReference type="Proteomes" id="UP000283128">
    <property type="component" value="Unassembled WGS sequence"/>
</dbReference>
<evidence type="ECO:0000313" key="2">
    <source>
        <dbReference type="Proteomes" id="UP000283128"/>
    </source>
</evidence>
<dbReference type="OrthoDB" id="3693176at2"/>
<evidence type="ECO:0000313" key="1">
    <source>
        <dbReference type="EMBL" id="RVU18274.1"/>
    </source>
</evidence>
<sequence>MQIADQGKLRWEFSWSCGNCGIESDDGDWGQAPGFIRDLLLAEHGSSCIKVIDSGASDGKIMKAIREIFGETMREALISAKALKATGRKGTRVETLLIAETLGVSGIEVQSCGPNQA</sequence>
<dbReference type="RefSeq" id="WP_127831949.1">
    <property type="nucleotide sequence ID" value="NZ_RZYA01000021.1"/>
</dbReference>
<protein>
    <submittedName>
        <fullName evidence="1">Uncharacterized protein</fullName>
    </submittedName>
</protein>
<comment type="caution">
    <text evidence="1">The sequence shown here is derived from an EMBL/GenBank/DDBJ whole genome shotgun (WGS) entry which is preliminary data.</text>
</comment>
<gene>
    <name evidence="1" type="ORF">EOT10_32365</name>
</gene>
<dbReference type="EMBL" id="RZYA01000021">
    <property type="protein sequence ID" value="RVU18274.1"/>
    <property type="molecule type" value="Genomic_DNA"/>
</dbReference>
<dbReference type="AlphaFoldDB" id="A0A3S2VAT7"/>